<dbReference type="InterPro" id="IPR012334">
    <property type="entry name" value="Pectin_lyas_fold"/>
</dbReference>
<dbReference type="InterPro" id="IPR011050">
    <property type="entry name" value="Pectin_lyase_fold/virulence"/>
</dbReference>
<dbReference type="GO" id="GO:0004553">
    <property type="term" value="F:hydrolase activity, hydrolyzing O-glycosyl compounds"/>
    <property type="evidence" value="ECO:0007669"/>
    <property type="project" value="UniProtKB-ARBA"/>
</dbReference>
<evidence type="ECO:0000256" key="3">
    <source>
        <dbReference type="ARBA" id="ARBA00004613"/>
    </source>
</evidence>
<dbReference type="InterPro" id="IPR003368">
    <property type="entry name" value="POMP_repeat"/>
</dbReference>
<dbReference type="SMART" id="SM00710">
    <property type="entry name" value="PbH1"/>
    <property type="match status" value="11"/>
</dbReference>
<protein>
    <submittedName>
        <fullName evidence="10">Right-handed parallel beta-helix repeat-containing protein</fullName>
    </submittedName>
</protein>
<evidence type="ECO:0000256" key="1">
    <source>
        <dbReference type="ARBA" id="ARBA00004196"/>
    </source>
</evidence>
<organism evidence="10 11">
    <name type="scientific">Dyadobacter pollutisoli</name>
    <dbReference type="NCBI Taxonomy" id="2910158"/>
    <lineage>
        <taxon>Bacteria</taxon>
        <taxon>Pseudomonadati</taxon>
        <taxon>Bacteroidota</taxon>
        <taxon>Cytophagia</taxon>
        <taxon>Cytophagales</taxon>
        <taxon>Spirosomataceae</taxon>
        <taxon>Dyadobacter</taxon>
    </lineage>
</organism>
<accession>A0A9E8NEJ7</accession>
<dbReference type="InterPro" id="IPR013783">
    <property type="entry name" value="Ig-like_fold"/>
</dbReference>
<dbReference type="InterPro" id="IPR006626">
    <property type="entry name" value="PbH1"/>
</dbReference>
<dbReference type="Gene3D" id="2.160.20.10">
    <property type="entry name" value="Single-stranded right-handed beta-helix, Pectin lyase-like"/>
    <property type="match status" value="4"/>
</dbReference>
<evidence type="ECO:0000256" key="8">
    <source>
        <dbReference type="SAM" id="MobiDB-lite"/>
    </source>
</evidence>
<sequence length="2014" mass="210211">MPTRSSTSIAAEPFPAAAPFFNNGYKTLQEAIDAANNDNSITEIWVRKGTYYPTKVPDGCTNCTARDYTFELPDNVVIYGGFKGNEPDPSYRDLAANPTILSGDIGLRGQESDNSYHVVLSVSDRETSLDGFTIRDGFMETNPSNFFASISGASIGRDVGTGAYYYNTKGTISNCIFDNQRSFATLFINHSEFLMENSVVANNPLGNGMSCIAGSQTNALNCLFVGNTTNVPVGGAVHQVNSFGSFKFCTFYNNASSAGVITNENSSFNLESGIIWKNDAGGPAIAHTGTGSADAAFSLIQGGYPGTGNVSTYPQFARAASPAGPDHIFRTADDGLRIVYGSPAMNTGSNQFINTPTDILGAPRVQASEADMGAYEGAACPSYDVIYVDGGIANPGGGDSWATAVKNLSDAIAMSASCGGSKQIWVKKGTYYPSAYPAGCTNCSSARDFTFLLDKNTILYGGFAGNETTLTQRDPIHNITTLSGNIGDMNTDADNSYHVVMILDFSNKSAILDGFAIQDGRADGTGNSLISTPYNTEVGKNTGAGLWLADASPVINQCVFTNNKAASGGGMYIEGSDAKPAVRNCVFSQNQASLSGGGVYNVGGDFSISNTIFTGNSATNRGGGISSPGDFVRLFNTTFYNNTASATGGVNGFYTATNSIFWHSPIGAVFNSTPTYTTVEGGFDGDGNLSDDPQFKDPANLKGPDGFWGTDDDGLKLVTGSSAINSGNNSGVNTTTDLTGADRVQGNTVDRGAYEGGICPNGSRIYVDAAVATSGLGNSWATAYKTLQEALNAASCSNIIEIWVKKGTYYPSQYPEGCTNCGSRDYTFVLKNNLAIYGGFSGSEASINDRNLAANISIASGNIGNAADNNDNSHHVVMSVNCNSSAIFDGFTVEGGQAAFLPSDIYMNLPSLAVPRDVGGGLYNYQSSPTVSSCIFGACHSYATIYNENNASPVFSNTVFANNSLGAAIYNKTNSSPRLTNCLITGNGAAAGNPTGGINNNSNSNPVIKSTTFYGNNYQNGLIYSNNSSPVITGSILWGKSANGMIVNNGGSATVSYSIVEGGFSGTGNINSNPLFVNAVDPDGTDNIFATADDGLILTRSSPAVDADGSGTAPLFDILWTPRPTGMGIDLGVYELNYAPAVPSVTITSSSTNICAAGSITFSSSVVNEGATPGYQWKKNDLPINNATQATYTAGSSDLADGDQITLTLTSSLYASPNPVTSNIITIQTADTLYVDASVAGSGDGNSWATAFKTLAEALDAAHRCAQVETVLIAKGTYTPMSLPYNMGPGQTGTPVVSADNRDKTFHVRNGLDLYGGYPNGGGARNIATNATILDGANVGGVSGEYAYHVVLVDAGGDLGNASDTLKLSGLIIKNGRADGSGVLSVNNYDVERNRGGGVYVANALNLISHNVITQNNAAVGAGIYSFASHNNFYSNVFAENTSIGGGGGGYTKFGETVMANNIATGNTAGSGGGMMIDNGSNVLTNNTFYNNAATTGGGLHSENGTGTYNNNIFRENKTNGSANVAGADYYKNPTASNTFKNNVLQRTSGSYTTDNAAGNFDLGTSAAATGNIFVADPLFTNPLLPAGVDGIYGTADDGLRLAACSPAINTGYNGAVVSIPKDINSNTRVFENTVDMGAYELTATKQSLLPDVNITGNILFCSGSANPLTATAGFNSYLWSDGSTGQSVNAATPGKYIVTATDAAGCMAKDSVVTTHQPASDLSLRNFQLNGGAIVYTANSYWLDYYSNRTSSMWYRDSIDLNYDFELSFRIWLGTATGADAGMAFVLQKAGIYAVGSNPVASLGYYDAKATFGQSVAIELDMNNSGAGPPWYDPAGSHISFVKNGSAMPVSGPFPLSISRGNYIYKFTWNHLTHTLSLYQDGVLLGTMSEDVVNTVFGGRSKVIFGFTTSSNSGNTAQQVDILPSNPYVYDRQLEIKQDCGSATLRTNAAAGLPGFGATGLPVPPYRLCRVIPIPSQPVTGDVPLRQRSTWTLLPARSSRQTARSLIFVRGHP</sequence>
<dbReference type="PANTHER" id="PTHR11319:SF35">
    <property type="entry name" value="OUTER MEMBRANE PROTEIN PMPC-RELATED"/>
    <property type="match status" value="1"/>
</dbReference>
<dbReference type="PANTHER" id="PTHR11319">
    <property type="entry name" value="G PROTEIN-COUPLED RECEPTOR-RELATED"/>
    <property type="match status" value="1"/>
</dbReference>
<name>A0A9E8NEJ7_9BACT</name>
<evidence type="ECO:0000256" key="5">
    <source>
        <dbReference type="ARBA" id="ARBA00022729"/>
    </source>
</evidence>
<evidence type="ECO:0000256" key="2">
    <source>
        <dbReference type="ARBA" id="ARBA00004442"/>
    </source>
</evidence>
<dbReference type="Proteomes" id="UP001164653">
    <property type="component" value="Chromosome"/>
</dbReference>
<dbReference type="KEGG" id="dpf:ON006_03900"/>
<evidence type="ECO:0000256" key="4">
    <source>
        <dbReference type="ARBA" id="ARBA00022525"/>
    </source>
</evidence>
<keyword evidence="4" id="KW-0964">Secreted</keyword>
<dbReference type="Gene3D" id="2.60.40.10">
    <property type="entry name" value="Immunoglobulins"/>
    <property type="match status" value="1"/>
</dbReference>
<feature type="domain" description="Right handed beta helix" evidence="9">
    <location>
        <begin position="919"/>
        <end position="1056"/>
    </location>
</feature>
<keyword evidence="11" id="KW-1185">Reference proteome</keyword>
<feature type="region of interest" description="Disordered" evidence="8">
    <location>
        <begin position="682"/>
        <end position="701"/>
    </location>
</feature>
<keyword evidence="7" id="KW-0998">Cell outer membrane</keyword>
<evidence type="ECO:0000259" key="9">
    <source>
        <dbReference type="Pfam" id="PF13229"/>
    </source>
</evidence>
<keyword evidence="6" id="KW-0472">Membrane</keyword>
<dbReference type="SUPFAM" id="SSF51126">
    <property type="entry name" value="Pectin lyase-like"/>
    <property type="match status" value="4"/>
</dbReference>
<evidence type="ECO:0000313" key="11">
    <source>
        <dbReference type="Proteomes" id="UP001164653"/>
    </source>
</evidence>
<gene>
    <name evidence="10" type="ORF">ON006_03900</name>
</gene>
<feature type="domain" description="Right handed beta helix" evidence="9">
    <location>
        <begin position="1379"/>
        <end position="1540"/>
    </location>
</feature>
<dbReference type="NCBIfam" id="NF041518">
    <property type="entry name" value="choice_anch_Q"/>
    <property type="match status" value="3"/>
</dbReference>
<reference evidence="10" key="1">
    <citation type="submission" date="2022-11" db="EMBL/GenBank/DDBJ databases">
        <title>Dyadobacter pollutisoli sp. nov., isolated from plastic dumped soil.</title>
        <authorList>
            <person name="Kim J.M."/>
            <person name="Kim K.R."/>
            <person name="Lee J.K."/>
            <person name="Hao L."/>
            <person name="Jeon C.O."/>
        </authorList>
    </citation>
    <scope>NUCLEOTIDE SEQUENCE</scope>
    <source>
        <strain evidence="10">U1</strain>
    </source>
</reference>
<comment type="subcellular location">
    <subcellularLocation>
        <location evidence="1">Cell envelope</location>
    </subcellularLocation>
    <subcellularLocation>
        <location evidence="2">Cell outer membrane</location>
    </subcellularLocation>
    <subcellularLocation>
        <location evidence="3">Secreted</location>
    </subcellularLocation>
</comment>
<dbReference type="GO" id="GO:0009279">
    <property type="term" value="C:cell outer membrane"/>
    <property type="evidence" value="ECO:0007669"/>
    <property type="project" value="UniProtKB-SubCell"/>
</dbReference>
<dbReference type="EMBL" id="CP112998">
    <property type="protein sequence ID" value="WAC13106.1"/>
    <property type="molecule type" value="Genomic_DNA"/>
</dbReference>
<dbReference type="Pfam" id="PF13229">
    <property type="entry name" value="Beta_helix"/>
    <property type="match status" value="2"/>
</dbReference>
<dbReference type="NCBIfam" id="TIGR01376">
    <property type="entry name" value="POMP_repeat"/>
    <property type="match status" value="1"/>
</dbReference>
<evidence type="ECO:0000313" key="10">
    <source>
        <dbReference type="EMBL" id="WAC13106.1"/>
    </source>
</evidence>
<dbReference type="InterPro" id="IPR039448">
    <property type="entry name" value="Beta_helix"/>
</dbReference>
<keyword evidence="5" id="KW-0732">Signal</keyword>
<dbReference type="Gene3D" id="2.60.120.200">
    <property type="match status" value="1"/>
</dbReference>
<evidence type="ECO:0000256" key="6">
    <source>
        <dbReference type="ARBA" id="ARBA00023136"/>
    </source>
</evidence>
<dbReference type="GO" id="GO:0005975">
    <property type="term" value="P:carbohydrate metabolic process"/>
    <property type="evidence" value="ECO:0007669"/>
    <property type="project" value="UniProtKB-ARBA"/>
</dbReference>
<dbReference type="GO" id="GO:0005576">
    <property type="term" value="C:extracellular region"/>
    <property type="evidence" value="ECO:0007669"/>
    <property type="project" value="UniProtKB-SubCell"/>
</dbReference>
<dbReference type="SUPFAM" id="SSF49899">
    <property type="entry name" value="Concanavalin A-like lectins/glucanases"/>
    <property type="match status" value="1"/>
</dbReference>
<dbReference type="InterPro" id="IPR013320">
    <property type="entry name" value="ConA-like_dom_sf"/>
</dbReference>
<dbReference type="InterPro" id="IPR059226">
    <property type="entry name" value="Choice_anch_Q_dom"/>
</dbReference>
<proteinExistence type="predicted"/>
<evidence type="ECO:0000256" key="7">
    <source>
        <dbReference type="ARBA" id="ARBA00023237"/>
    </source>
</evidence>